<dbReference type="InterPro" id="IPR016024">
    <property type="entry name" value="ARM-type_fold"/>
</dbReference>
<dbReference type="RefSeq" id="WP_014261092.1">
    <property type="nucleotide sequence ID" value="NC_016629.1"/>
</dbReference>
<dbReference type="PROSITE" id="PS50077">
    <property type="entry name" value="HEAT_REPEAT"/>
    <property type="match status" value="1"/>
</dbReference>
<dbReference type="AlphaFoldDB" id="F3Z3B6"/>
<protein>
    <submittedName>
        <fullName evidence="2">HEAT domain containing protein</fullName>
    </submittedName>
</protein>
<evidence type="ECO:0000313" key="2">
    <source>
        <dbReference type="EMBL" id="EGJ51456.1"/>
    </source>
</evidence>
<dbReference type="SMART" id="SM00567">
    <property type="entry name" value="EZ_HEAT"/>
    <property type="match status" value="10"/>
</dbReference>
<dbReference type="KEGG" id="daf:Desaf_3159"/>
<keyword evidence="3" id="KW-1185">Reference proteome</keyword>
<organism evidence="2 3">
    <name type="scientific">Desulfocurvibacter africanus subsp. africanus str. Walvis Bay</name>
    <dbReference type="NCBI Taxonomy" id="690850"/>
    <lineage>
        <taxon>Bacteria</taxon>
        <taxon>Pseudomonadati</taxon>
        <taxon>Thermodesulfobacteriota</taxon>
        <taxon>Desulfovibrionia</taxon>
        <taxon>Desulfovibrionales</taxon>
        <taxon>Desulfovibrionaceae</taxon>
        <taxon>Desulfocurvibacter</taxon>
    </lineage>
</organism>
<reference evidence="2 3" key="1">
    <citation type="journal article" date="2011" name="J. Bacteriol.">
        <title>Genome sequence of the mercury-methylating and pleomorphic Desulfovibrio africanus Strain Walvis Bay.</title>
        <authorList>
            <person name="Brown S.D."/>
            <person name="Wall J.D."/>
            <person name="Kucken A.M."/>
            <person name="Gilmour C.C."/>
            <person name="Podar M."/>
            <person name="Brandt C.C."/>
            <person name="Teshima H."/>
            <person name="Detter J.C."/>
            <person name="Han C.S."/>
            <person name="Land M.L."/>
            <person name="Lucas S."/>
            <person name="Han J."/>
            <person name="Pennacchio L."/>
            <person name="Nolan M."/>
            <person name="Pitluck S."/>
            <person name="Woyke T."/>
            <person name="Goodwin L."/>
            <person name="Palumbo A.V."/>
            <person name="Elias D.A."/>
        </authorList>
    </citation>
    <scope>NUCLEOTIDE SEQUENCE [LARGE SCALE GENOMIC DNA]</scope>
    <source>
        <strain evidence="2 3">Walvis Bay</strain>
    </source>
</reference>
<dbReference type="HOGENOM" id="CLU_420186_0_0_7"/>
<dbReference type="EMBL" id="CP003221">
    <property type="protein sequence ID" value="EGJ51456.1"/>
    <property type="molecule type" value="Genomic_DNA"/>
</dbReference>
<dbReference type="InterPro" id="IPR011989">
    <property type="entry name" value="ARM-like"/>
</dbReference>
<name>F3Z3B6_DESAF</name>
<dbReference type="Proteomes" id="UP000007844">
    <property type="component" value="Chromosome"/>
</dbReference>
<dbReference type="STRING" id="690850.Desaf_3159"/>
<dbReference type="PANTHER" id="PTHR12697:SF5">
    <property type="entry name" value="DEOXYHYPUSINE HYDROXYLASE"/>
    <property type="match status" value="1"/>
</dbReference>
<dbReference type="InterPro" id="IPR004155">
    <property type="entry name" value="PBS_lyase_HEAT"/>
</dbReference>
<dbReference type="InterPro" id="IPR021133">
    <property type="entry name" value="HEAT_type_2"/>
</dbReference>
<dbReference type="eggNOG" id="COG1413">
    <property type="taxonomic scope" value="Bacteria"/>
</dbReference>
<proteinExistence type="predicted"/>
<evidence type="ECO:0000313" key="3">
    <source>
        <dbReference type="Proteomes" id="UP000007844"/>
    </source>
</evidence>
<accession>F3Z3B6</accession>
<evidence type="ECO:0000256" key="1">
    <source>
        <dbReference type="ARBA" id="ARBA00045876"/>
    </source>
</evidence>
<comment type="function">
    <text evidence="1">Catalyzes the hydroxylation of the N(6)-(4-aminobutyl)-L-lysine intermediate produced by deoxyhypusine synthase/DHPS on a critical lysine of the eukaryotic translation initiation factor 5A/eIF-5A. This is the second step of the post-translational modification of that lysine into an unusual amino acid residue named hypusine. Hypusination is unique to mature eIF-5A factor and is essential for its function.</text>
</comment>
<dbReference type="PANTHER" id="PTHR12697">
    <property type="entry name" value="PBS LYASE HEAT-LIKE PROTEIN"/>
    <property type="match status" value="1"/>
</dbReference>
<dbReference type="Pfam" id="PF13646">
    <property type="entry name" value="HEAT_2"/>
    <property type="match status" value="2"/>
</dbReference>
<gene>
    <name evidence="2" type="ORF">Desaf_3159</name>
</gene>
<dbReference type="Gene3D" id="1.25.10.10">
    <property type="entry name" value="Leucine-rich Repeat Variant"/>
    <property type="match status" value="4"/>
</dbReference>
<sequence>MAECQSIFTQLSSGQTELVREAAYNAGESRCEESVPLLAGLLRSKNIGIQEAAEVALRKLGGASTVRSVLPLLRSDEAPVRNVAMDILRSVGDQDFESLVTILRDDDADIRIFAADILGSTRNVLAVAPLCDALLKDPEVNVRYQAAVSLGDLAFHEGARCLNRALEDEEWVQFAVIEALAKIKDDTSVGALVLALNRTSDLVASMIVDALGEMGNIKAVNLLLRRMDASPTALRNKIVKAVVKILGGKSLALLTEKEREKFRDYLLVAIRDEDVEIQDAAIHGLGYLGNDAAAVEILDLAGKMNPELDRERILHAIDMLVAIGPSPALIQVLNQDDGQKATVAVEVMARLKDNTLNQALMQAFWAKGRDIQREIVSALLRVGGPEDTLFFMDILDRHNDGTVLKGAIAFLGMKVKAQQAGDKLFGLLDHPYDDVKEAALEACLAIFDSSMRERFEDFFRSENPVHRLMAVYALGKSGDMTSKTRIEEALGDEVPDVRKVAVEALVTLCGSDESVLPVLAGVLSDEVPEVRMAVVEELGKMALNGAVPLLMQGLDDGNDWVRIRSMEALAERKETSAIPLVIPLLHSENTLLVIKSIACLGEIGGRAAFRALLELTSHDDPQIQSAAAEAVAMIQDQEEVR</sequence>
<dbReference type="GO" id="GO:0016491">
    <property type="term" value="F:oxidoreductase activity"/>
    <property type="evidence" value="ECO:0007669"/>
    <property type="project" value="TreeGrafter"/>
</dbReference>
<dbReference type="SUPFAM" id="SSF48371">
    <property type="entry name" value="ARM repeat"/>
    <property type="match status" value="3"/>
</dbReference>